<keyword evidence="1" id="KW-0812">Transmembrane</keyword>
<proteinExistence type="predicted"/>
<evidence type="ECO:0000313" key="4">
    <source>
        <dbReference type="Proteomes" id="UP000472573"/>
    </source>
</evidence>
<evidence type="ECO:0000313" key="3">
    <source>
        <dbReference type="EMBL" id="MBF7127928.1"/>
    </source>
</evidence>
<reference evidence="4" key="3">
    <citation type="submission" date="2020-03" db="EMBL/GenBank/DDBJ databases">
        <title>SpeciesPrimer: A bioinformatics pipeline dedicated to the design of qPCR primers for the quantification of bacterial species.</title>
        <authorList>
            <person name="Dreier M."/>
            <person name="Berthoud H."/>
            <person name="Shani N."/>
            <person name="Wechsler D."/>
            <person name="Junier P."/>
        </authorList>
    </citation>
    <scope>NUCLEOTIDE SEQUENCE [LARGE SCALE GENOMIC DNA]</scope>
    <source>
        <strain evidence="4">FAM13073</strain>
    </source>
</reference>
<dbReference type="Proteomes" id="UP000472573">
    <property type="component" value="Unassembled WGS sequence"/>
</dbReference>
<feature type="transmembrane region" description="Helical" evidence="1">
    <location>
        <begin position="180"/>
        <end position="203"/>
    </location>
</feature>
<sequence>MAIGFWKRLLYSLLLDIAGLSSAIFLTINSIFLFRFTINAHLTKLVGMSTNKIMVNYYQLIAYLELPWVHRLKLDDFPFSEHGLVHMAEVKNLFMLNTIVMVFSICMVIILYRYIAKNKKWWELISGLQNSMILVPLVVIFISLDFDHWFVLFHQAFFNNNYWIFNPVTDPIINVLTDNFFTICFVFLFSLLELYLAISFWVVKKQVN</sequence>
<dbReference type="EMBL" id="WENB01000004">
    <property type="protein sequence ID" value="KAF0412826.1"/>
    <property type="molecule type" value="Genomic_DNA"/>
</dbReference>
<dbReference type="Pfam" id="PF07314">
    <property type="entry name" value="Lit"/>
    <property type="match status" value="1"/>
</dbReference>
<dbReference type="InterPro" id="IPR010178">
    <property type="entry name" value="Lit"/>
</dbReference>
<accession>A0A6L5A439</accession>
<gene>
    <name evidence="2" type="ORF">GBO79_06710</name>
    <name evidence="3" type="ORF">ITQ97_08965</name>
</gene>
<evidence type="ECO:0000313" key="2">
    <source>
        <dbReference type="EMBL" id="KAF0412826.1"/>
    </source>
</evidence>
<dbReference type="RefSeq" id="WP_060743861.1">
    <property type="nucleotide sequence ID" value="NZ_CP023655.1"/>
</dbReference>
<keyword evidence="1" id="KW-0472">Membrane</keyword>
<dbReference type="AlphaFoldDB" id="A0A6L5A439"/>
<comment type="caution">
    <text evidence="3">The sequence shown here is derived from an EMBL/GenBank/DDBJ whole genome shotgun (WGS) entry which is preliminary data.</text>
</comment>
<feature type="transmembrane region" description="Helical" evidence="1">
    <location>
        <begin position="55"/>
        <end position="72"/>
    </location>
</feature>
<organism evidence="3 5">
    <name type="scientific">Pediococcus pentosaceus</name>
    <dbReference type="NCBI Taxonomy" id="1255"/>
    <lineage>
        <taxon>Bacteria</taxon>
        <taxon>Bacillati</taxon>
        <taxon>Bacillota</taxon>
        <taxon>Bacilli</taxon>
        <taxon>Lactobacillales</taxon>
        <taxon>Lactobacillaceae</taxon>
        <taxon>Pediococcus</taxon>
    </lineage>
</organism>
<dbReference type="Proteomes" id="UP000743107">
    <property type="component" value="Unassembled WGS sequence"/>
</dbReference>
<dbReference type="EMBL" id="JADOFV010000004">
    <property type="protein sequence ID" value="MBF7127928.1"/>
    <property type="molecule type" value="Genomic_DNA"/>
</dbReference>
<protein>
    <submittedName>
        <fullName evidence="3">TIGR01906 family membrane protein</fullName>
    </submittedName>
</protein>
<reference evidence="2 4" key="1">
    <citation type="submission" date="2019-10" db="EMBL/GenBank/DDBJ databases">
        <authorList>
            <person name="Irmler S."/>
            <person name="Berthoud H."/>
            <person name="Roetschi A."/>
            <person name="Arias E."/>
            <person name="Shani N."/>
            <person name="Wuethrich D."/>
            <person name="Bruggmann R."/>
        </authorList>
    </citation>
    <scope>NUCLEOTIDE SEQUENCE [LARGE SCALE GENOMIC DNA]</scope>
    <source>
        <strain evidence="2 4">FAM13073</strain>
    </source>
</reference>
<keyword evidence="1" id="KW-1133">Transmembrane helix</keyword>
<evidence type="ECO:0000256" key="1">
    <source>
        <dbReference type="SAM" id="Phobius"/>
    </source>
</evidence>
<keyword evidence="4" id="KW-1185">Reference proteome</keyword>
<evidence type="ECO:0000313" key="5">
    <source>
        <dbReference type="Proteomes" id="UP000743107"/>
    </source>
</evidence>
<name>A0A6L5A439_PEDPE</name>
<feature type="transmembrane region" description="Helical" evidence="1">
    <location>
        <begin position="12"/>
        <end position="34"/>
    </location>
</feature>
<feature type="transmembrane region" description="Helical" evidence="1">
    <location>
        <begin position="92"/>
        <end position="112"/>
    </location>
</feature>
<reference evidence="3" key="4">
    <citation type="submission" date="2020-11" db="EMBL/GenBank/DDBJ databases">
        <title>Antibiotic susceptibility profiles of Pediococcus pentosaceus from various origins and their implications for the safety assessment of strains with food-technology applications.</title>
        <authorList>
            <person name="Shani N."/>
            <person name="Oberhaensli S."/>
            <person name="Arias E."/>
        </authorList>
    </citation>
    <scope>NUCLEOTIDE SEQUENCE</scope>
    <source>
        <strain evidence="3">FAM 19164</strain>
    </source>
</reference>
<dbReference type="NCBIfam" id="TIGR01906">
    <property type="entry name" value="integ_TIGR01906"/>
    <property type="match status" value="1"/>
</dbReference>
<feature type="transmembrane region" description="Helical" evidence="1">
    <location>
        <begin position="124"/>
        <end position="144"/>
    </location>
</feature>
<reference evidence="2" key="2">
    <citation type="submission" date="2019-12" db="EMBL/GenBank/DDBJ databases">
        <title>SpeciesPrimer: A bioinformatics pipeline dedicated to the design of qPCR primers for the quantification of bacterial species.</title>
        <authorList>
            <person name="Dreier M."/>
            <person name="Berthoud H."/>
            <person name="Shani N."/>
            <person name="Wechsler D."/>
            <person name="Junier P."/>
        </authorList>
    </citation>
    <scope>NUCLEOTIDE SEQUENCE</scope>
    <source>
        <strain evidence="2">FAM13073</strain>
    </source>
</reference>